<organism evidence="2 3">
    <name type="scientific">Mycena alexandri</name>
    <dbReference type="NCBI Taxonomy" id="1745969"/>
    <lineage>
        <taxon>Eukaryota</taxon>
        <taxon>Fungi</taxon>
        <taxon>Dikarya</taxon>
        <taxon>Basidiomycota</taxon>
        <taxon>Agaricomycotina</taxon>
        <taxon>Agaricomycetes</taxon>
        <taxon>Agaricomycetidae</taxon>
        <taxon>Agaricales</taxon>
        <taxon>Marasmiineae</taxon>
        <taxon>Mycenaceae</taxon>
        <taxon>Mycena</taxon>
    </lineage>
</organism>
<evidence type="ECO:0000313" key="3">
    <source>
        <dbReference type="Proteomes" id="UP001218188"/>
    </source>
</evidence>
<protein>
    <submittedName>
        <fullName evidence="2">Uncharacterized protein</fullName>
    </submittedName>
</protein>
<proteinExistence type="predicted"/>
<dbReference type="AlphaFoldDB" id="A0AAD6SC32"/>
<feature type="compositionally biased region" description="Polar residues" evidence="1">
    <location>
        <begin position="289"/>
        <end position="303"/>
    </location>
</feature>
<sequence>MWAAIDSVVGNAILRTYMHLALYSPFHTHQPSEDDVYQCLHLGQESWGIGDRDGCLHGWVTLIPWLGQAGGARSWRRSVSVGSSVKRQRHGSQLCRSFEKIISPEVCEIDGTSQMWRARDSGAMVNHTHHICFAAARSWRFKWALRWERALGPRDSRKGWAPVGATGRSGGGWAAAGITVTAGVDTVRRLVAGTWWVLGPGRRLPETATGGTGRPGSLGRIGVVRVVLMSACDGDVRRAGDGLGETIRGTMLGAFDDLENNGEQKHHNVARQGQAEIDEVYRRLWGTNNSATTPIQDQPTGRTTGYDAAPPTYQSVNAGSNVPGFDSKNSSGT</sequence>
<name>A0AAD6SC32_9AGAR</name>
<gene>
    <name evidence="2" type="ORF">C8F04DRAFT_1192645</name>
</gene>
<dbReference type="Proteomes" id="UP001218188">
    <property type="component" value="Unassembled WGS sequence"/>
</dbReference>
<comment type="caution">
    <text evidence="2">The sequence shown here is derived from an EMBL/GenBank/DDBJ whole genome shotgun (WGS) entry which is preliminary data.</text>
</comment>
<evidence type="ECO:0000313" key="2">
    <source>
        <dbReference type="EMBL" id="KAJ7024228.1"/>
    </source>
</evidence>
<evidence type="ECO:0000256" key="1">
    <source>
        <dbReference type="SAM" id="MobiDB-lite"/>
    </source>
</evidence>
<dbReference type="EMBL" id="JARJCM010000173">
    <property type="protein sequence ID" value="KAJ7024228.1"/>
    <property type="molecule type" value="Genomic_DNA"/>
</dbReference>
<keyword evidence="3" id="KW-1185">Reference proteome</keyword>
<reference evidence="2" key="1">
    <citation type="submission" date="2023-03" db="EMBL/GenBank/DDBJ databases">
        <title>Massive genome expansion in bonnet fungi (Mycena s.s.) driven by repeated elements and novel gene families across ecological guilds.</title>
        <authorList>
            <consortium name="Lawrence Berkeley National Laboratory"/>
            <person name="Harder C.B."/>
            <person name="Miyauchi S."/>
            <person name="Viragh M."/>
            <person name="Kuo A."/>
            <person name="Thoen E."/>
            <person name="Andreopoulos B."/>
            <person name="Lu D."/>
            <person name="Skrede I."/>
            <person name="Drula E."/>
            <person name="Henrissat B."/>
            <person name="Morin E."/>
            <person name="Kohler A."/>
            <person name="Barry K."/>
            <person name="LaButti K."/>
            <person name="Morin E."/>
            <person name="Salamov A."/>
            <person name="Lipzen A."/>
            <person name="Mereny Z."/>
            <person name="Hegedus B."/>
            <person name="Baldrian P."/>
            <person name="Stursova M."/>
            <person name="Weitz H."/>
            <person name="Taylor A."/>
            <person name="Grigoriev I.V."/>
            <person name="Nagy L.G."/>
            <person name="Martin F."/>
            <person name="Kauserud H."/>
        </authorList>
    </citation>
    <scope>NUCLEOTIDE SEQUENCE</scope>
    <source>
        <strain evidence="2">CBHHK200</strain>
    </source>
</reference>
<accession>A0AAD6SC32</accession>
<feature type="region of interest" description="Disordered" evidence="1">
    <location>
        <begin position="289"/>
        <end position="333"/>
    </location>
</feature>